<feature type="region of interest" description="Disordered" evidence="1">
    <location>
        <begin position="351"/>
        <end position="373"/>
    </location>
</feature>
<dbReference type="SUPFAM" id="SSF48425">
    <property type="entry name" value="Sec7 domain"/>
    <property type="match status" value="1"/>
</dbReference>
<feature type="domain" description="SEC7" evidence="2">
    <location>
        <begin position="517"/>
        <end position="733"/>
    </location>
</feature>
<dbReference type="EMBL" id="LUCM01010813">
    <property type="protein sequence ID" value="KAA0184917.1"/>
    <property type="molecule type" value="Genomic_DNA"/>
</dbReference>
<dbReference type="Gene3D" id="1.10.220.20">
    <property type="match status" value="1"/>
</dbReference>
<organism evidence="3 4">
    <name type="scientific">Fasciolopsis buskii</name>
    <dbReference type="NCBI Taxonomy" id="27845"/>
    <lineage>
        <taxon>Eukaryota</taxon>
        <taxon>Metazoa</taxon>
        <taxon>Spiralia</taxon>
        <taxon>Lophotrochozoa</taxon>
        <taxon>Platyhelminthes</taxon>
        <taxon>Trematoda</taxon>
        <taxon>Digenea</taxon>
        <taxon>Plagiorchiida</taxon>
        <taxon>Echinostomata</taxon>
        <taxon>Echinostomatoidea</taxon>
        <taxon>Fasciolidae</taxon>
        <taxon>Fasciolopsis</taxon>
    </lineage>
</organism>
<name>A0A8E0RJX3_9TREM</name>
<proteinExistence type="predicted"/>
<feature type="compositionally biased region" description="Polar residues" evidence="1">
    <location>
        <begin position="252"/>
        <end position="262"/>
    </location>
</feature>
<reference evidence="3" key="1">
    <citation type="submission" date="2019-05" db="EMBL/GenBank/DDBJ databases">
        <title>Annotation for the trematode Fasciolopsis buski.</title>
        <authorList>
            <person name="Choi Y.-J."/>
        </authorList>
    </citation>
    <scope>NUCLEOTIDE SEQUENCE</scope>
    <source>
        <strain evidence="3">HT</strain>
        <tissue evidence="3">Whole worm</tissue>
    </source>
</reference>
<dbReference type="PANTHER" id="PTHR10663:SF402">
    <property type="entry name" value="MIP16918P"/>
    <property type="match status" value="1"/>
</dbReference>
<dbReference type="SMART" id="SM00222">
    <property type="entry name" value="Sec7"/>
    <property type="match status" value="1"/>
</dbReference>
<keyword evidence="4" id="KW-1185">Reference proteome</keyword>
<dbReference type="OrthoDB" id="6258518at2759"/>
<dbReference type="AlphaFoldDB" id="A0A8E0RJX3"/>
<feature type="region of interest" description="Disordered" evidence="1">
    <location>
        <begin position="1"/>
        <end position="25"/>
    </location>
</feature>
<evidence type="ECO:0000313" key="3">
    <source>
        <dbReference type="EMBL" id="KAA0184917.1"/>
    </source>
</evidence>
<dbReference type="InterPro" id="IPR023394">
    <property type="entry name" value="Sec7_C_sf"/>
</dbReference>
<dbReference type="GO" id="GO:0005085">
    <property type="term" value="F:guanyl-nucleotide exchange factor activity"/>
    <property type="evidence" value="ECO:0007669"/>
    <property type="project" value="InterPro"/>
</dbReference>
<evidence type="ECO:0000259" key="2">
    <source>
        <dbReference type="PROSITE" id="PS50190"/>
    </source>
</evidence>
<accession>A0A8E0RJX3</accession>
<dbReference type="InterPro" id="IPR011993">
    <property type="entry name" value="PH-like_dom_sf"/>
</dbReference>
<feature type="region of interest" description="Disordered" evidence="1">
    <location>
        <begin position="249"/>
        <end position="300"/>
    </location>
</feature>
<dbReference type="Pfam" id="PF01369">
    <property type="entry name" value="Sec7"/>
    <property type="match status" value="1"/>
</dbReference>
<evidence type="ECO:0000313" key="4">
    <source>
        <dbReference type="Proteomes" id="UP000728185"/>
    </source>
</evidence>
<feature type="region of interest" description="Disordered" evidence="1">
    <location>
        <begin position="84"/>
        <end position="123"/>
    </location>
</feature>
<dbReference type="GO" id="GO:0032012">
    <property type="term" value="P:regulation of ARF protein signal transduction"/>
    <property type="evidence" value="ECO:0007669"/>
    <property type="project" value="InterPro"/>
</dbReference>
<sequence length="1020" mass="112968">MHTPNPARKSPAGKNTSSGQQEPNDWFLRLCDPTSVECDEILEHRFELDSAGAFLSNVEHDFSCEDLCSVCGCEICRSVKRRSRSEGNKRDPAGNDRMPRYSSTELAGETSTHTASSSCHSHSCSQSHSEHSVSPLHSTGEDSPSIKLCLSPARKTKRYRRNTLSCGCELGCSDSRDIPPPMALIDVNRLSLQNLAPPSTASDTRVISPKRCPINCFTSLDPAVDAPNLQLRSNLSLNSSGTGSWCGADRTVNISNNQSDASEPTHPVDSSGGLRLRAPPSHLADSSARDSGFSSHSSNSTCFPVWQSQTESGSIGAANRPIAIQLGNRPTEIGPIPPPIPPHAPHSFAANAAAAAANAEKRESTYTPKLSGLDSTRASVTESVCGSQFDGPTLRLTPFSLMRKEIGHFRTSLGKSSRGMSHMLTAHQSDSPIWKRSQQPIIEIMPAATSPNQSVVMRNSSSAMLSEPNDSVGPVKGPCPRCINARRYFLEWAKSFPVDGQAVVQDISAAENCRTCKQHILHVGANLFNRDPLRGLLFLNRHRILSMNDPQSVAEFLRSTSGLCRSRIGAFLGLPRCGSLVPIDVMRCLLEDFDFKEMEVDEALRLTVHHFGIPVESQEIDRFLECLSSRYHETRFDNTGSAESSLDENQVLLLLYSILLLQTSLYNKNASSSTMGKQTVSQFVRNCQNLYASSRRSSACTDTSSNRLSQVVPNHPMLSESALSEIYQRIRAKPLAPGPDHTQLVRRISARLTLSKRVRNCSCQWTEERQCIQLYSRLCEPHRRFVCLCTMVQFVLRPRNFTKVALLRYVLLFNDVLILIKHERPCRSSSRHRLRTIDQQQIRRGILTLLRNNPNDASTKPWNRLLATYLQPPVTLFRSTESPGFPPHGSYHLRPHELACIPRVSVGNKSTSVEQRSTSSRRQQTGKLFVLKMIPLGGCRLRLFQTEDCRFGLEIWSFVPPAAASKSSNPIPSSTESEKLALVATLATLTENDYENFLGDLIGCLRESHTVLRELQTRRL</sequence>
<feature type="compositionally biased region" description="Low complexity" evidence="1">
    <location>
        <begin position="110"/>
        <end position="123"/>
    </location>
</feature>
<feature type="compositionally biased region" description="Polar residues" evidence="1">
    <location>
        <begin position="13"/>
        <end position="23"/>
    </location>
</feature>
<dbReference type="InterPro" id="IPR000904">
    <property type="entry name" value="Sec7_dom"/>
</dbReference>
<feature type="compositionally biased region" description="Basic and acidic residues" evidence="1">
    <location>
        <begin position="84"/>
        <end position="99"/>
    </location>
</feature>
<dbReference type="Proteomes" id="UP000728185">
    <property type="component" value="Unassembled WGS sequence"/>
</dbReference>
<dbReference type="PROSITE" id="PS50190">
    <property type="entry name" value="SEC7"/>
    <property type="match status" value="1"/>
</dbReference>
<evidence type="ECO:0000256" key="1">
    <source>
        <dbReference type="SAM" id="MobiDB-lite"/>
    </source>
</evidence>
<dbReference type="PANTHER" id="PTHR10663">
    <property type="entry name" value="GUANYL-NUCLEOTIDE EXCHANGE FACTOR"/>
    <property type="match status" value="1"/>
</dbReference>
<protein>
    <submittedName>
        <fullName evidence="3">IQ motif and SEC7 domain-containing protein 1</fullName>
    </submittedName>
</protein>
<comment type="caution">
    <text evidence="3">The sequence shown here is derived from an EMBL/GenBank/DDBJ whole genome shotgun (WGS) entry which is preliminary data.</text>
</comment>
<dbReference type="Gene3D" id="1.10.1000.11">
    <property type="entry name" value="Arf Nucleotide-binding Site Opener,domain 2"/>
    <property type="match status" value="1"/>
</dbReference>
<dbReference type="InterPro" id="IPR035999">
    <property type="entry name" value="Sec7_dom_sf"/>
</dbReference>
<dbReference type="Gene3D" id="2.30.29.30">
    <property type="entry name" value="Pleckstrin-homology domain (PH domain)/Phosphotyrosine-binding domain (PTB)"/>
    <property type="match status" value="1"/>
</dbReference>
<gene>
    <name evidence="3" type="ORF">FBUS_05432</name>
</gene>